<keyword evidence="11" id="KW-1185">Reference proteome</keyword>
<dbReference type="Gene3D" id="2.30.30.1190">
    <property type="match status" value="1"/>
</dbReference>
<keyword evidence="6 7" id="KW-0862">Zinc</keyword>
<dbReference type="InterPro" id="IPR045072">
    <property type="entry name" value="MKRN-like"/>
</dbReference>
<evidence type="ECO:0000256" key="7">
    <source>
        <dbReference type="PROSITE-ProRule" id="PRU00723"/>
    </source>
</evidence>
<dbReference type="GO" id="GO:0000209">
    <property type="term" value="P:protein polyubiquitination"/>
    <property type="evidence" value="ECO:0007669"/>
    <property type="project" value="InterPro"/>
</dbReference>
<evidence type="ECO:0000256" key="1">
    <source>
        <dbReference type="ARBA" id="ARBA00000900"/>
    </source>
</evidence>
<dbReference type="Pfam" id="PF00097">
    <property type="entry name" value="zf-C3HC4"/>
    <property type="match status" value="1"/>
</dbReference>
<reference evidence="11" key="1">
    <citation type="submission" date="2020-03" db="EMBL/GenBank/DDBJ databases">
        <title>Evolution of repeat sequences and sex chromosomes of tilapia species revealed by chromosome-level genomes.</title>
        <authorList>
            <person name="Xu L."/>
            <person name="Tao W."/>
            <person name="Wang D."/>
            <person name="Zhou Q."/>
        </authorList>
    </citation>
    <scope>NUCLEOTIDE SEQUENCE [LARGE SCALE GENOMIC DNA]</scope>
    <source>
        <strain evidence="11">Israel</strain>
    </source>
</reference>
<keyword evidence="3" id="KW-0808">Transferase</keyword>
<keyword evidence="5 7" id="KW-0863">Zinc-finger</keyword>
<name>A0AAZ1XNR3_OREAU</name>
<dbReference type="SUPFAM" id="SSF57850">
    <property type="entry name" value="RING/U-box"/>
    <property type="match status" value="1"/>
</dbReference>
<evidence type="ECO:0000259" key="9">
    <source>
        <dbReference type="PROSITE" id="PS50103"/>
    </source>
</evidence>
<reference evidence="10" key="3">
    <citation type="submission" date="2025-09" db="UniProtKB">
        <authorList>
            <consortium name="Ensembl"/>
        </authorList>
    </citation>
    <scope>IDENTIFICATION</scope>
</reference>
<proteinExistence type="predicted"/>
<sequence length="204" mass="21807">CSVHELSFRSSNVHGNSPGAAAAAATAAPAAVPTAVPPATPAAVPAAVPAATPGTATCGVCMDVVLGKQPVSERLFAILPNCNHCFCVSCIRTWRKQYSMFDNRVTKGCPECRTVSFYYIPSNCWVEDQAEKKTICLAYKRLMSEIPCRYFLGSGCSFGRKCFYKHSNVSPRDGNSVVLALVYLPGAWSPTGPVVQHGLWTSLA</sequence>
<evidence type="ECO:0000259" key="8">
    <source>
        <dbReference type="PROSITE" id="PS50089"/>
    </source>
</evidence>
<dbReference type="Gene3D" id="3.30.40.10">
    <property type="entry name" value="Zinc/RING finger domain, C3HC4 (zinc finger)"/>
    <property type="match status" value="1"/>
</dbReference>
<reference evidence="10" key="2">
    <citation type="submission" date="2025-08" db="UniProtKB">
        <authorList>
            <consortium name="Ensembl"/>
        </authorList>
    </citation>
    <scope>IDENTIFICATION</scope>
</reference>
<feature type="domain" description="RING-type" evidence="8">
    <location>
        <begin position="58"/>
        <end position="113"/>
    </location>
</feature>
<dbReference type="Proteomes" id="UP000472276">
    <property type="component" value="Unassembled WGS sequence"/>
</dbReference>
<keyword evidence="4 7" id="KW-0479">Metal-binding</keyword>
<dbReference type="InterPro" id="IPR017907">
    <property type="entry name" value="Znf_RING_CS"/>
</dbReference>
<dbReference type="SMART" id="SM00184">
    <property type="entry name" value="RING"/>
    <property type="match status" value="1"/>
</dbReference>
<evidence type="ECO:0000313" key="10">
    <source>
        <dbReference type="Ensembl" id="ENSOABP00000069222.1"/>
    </source>
</evidence>
<evidence type="ECO:0000256" key="4">
    <source>
        <dbReference type="ARBA" id="ARBA00022723"/>
    </source>
</evidence>
<dbReference type="InterPro" id="IPR000571">
    <property type="entry name" value="Znf_CCCH"/>
</dbReference>
<evidence type="ECO:0000256" key="2">
    <source>
        <dbReference type="ARBA" id="ARBA00012483"/>
    </source>
</evidence>
<dbReference type="Ensembl" id="ENSOABT00000085117.1">
    <property type="protein sequence ID" value="ENSOABP00000069222.1"/>
    <property type="gene ID" value="ENSOABG00000035108.1"/>
</dbReference>
<dbReference type="PROSITE" id="PS50103">
    <property type="entry name" value="ZF_C3H1"/>
    <property type="match status" value="1"/>
</dbReference>
<dbReference type="PROSITE" id="PS00518">
    <property type="entry name" value="ZF_RING_1"/>
    <property type="match status" value="1"/>
</dbReference>
<dbReference type="PANTHER" id="PTHR11224:SF10">
    <property type="entry name" value="IP09428P-RELATED"/>
    <property type="match status" value="1"/>
</dbReference>
<feature type="domain" description="C3H1-type" evidence="9">
    <location>
        <begin position="142"/>
        <end position="169"/>
    </location>
</feature>
<dbReference type="EC" id="2.3.2.27" evidence="2"/>
<feature type="zinc finger region" description="C3H1-type" evidence="7">
    <location>
        <begin position="142"/>
        <end position="169"/>
    </location>
</feature>
<dbReference type="PANTHER" id="PTHR11224">
    <property type="entry name" value="MAKORIN-RELATED"/>
    <property type="match status" value="1"/>
</dbReference>
<dbReference type="GO" id="GO:0061630">
    <property type="term" value="F:ubiquitin protein ligase activity"/>
    <property type="evidence" value="ECO:0007669"/>
    <property type="project" value="UniProtKB-EC"/>
</dbReference>
<evidence type="ECO:0000256" key="3">
    <source>
        <dbReference type="ARBA" id="ARBA00022679"/>
    </source>
</evidence>
<comment type="catalytic activity">
    <reaction evidence="1">
        <text>S-ubiquitinyl-[E2 ubiquitin-conjugating enzyme]-L-cysteine + [acceptor protein]-L-lysine = [E2 ubiquitin-conjugating enzyme]-L-cysteine + N(6)-ubiquitinyl-[acceptor protein]-L-lysine.</text>
        <dbReference type="EC" id="2.3.2.27"/>
    </reaction>
</comment>
<dbReference type="InterPro" id="IPR013083">
    <property type="entry name" value="Znf_RING/FYVE/PHD"/>
</dbReference>
<accession>A0AAZ1XNR3</accession>
<dbReference type="AlphaFoldDB" id="A0AAZ1XNR3"/>
<evidence type="ECO:0000313" key="11">
    <source>
        <dbReference type="Proteomes" id="UP000472276"/>
    </source>
</evidence>
<dbReference type="InterPro" id="IPR018957">
    <property type="entry name" value="Znf_C3HC4_RING-type"/>
</dbReference>
<protein>
    <recommendedName>
        <fullName evidence="2">RING-type E3 ubiquitin transferase</fullName>
        <ecNumber evidence="2">2.3.2.27</ecNumber>
    </recommendedName>
</protein>
<dbReference type="PROSITE" id="PS50089">
    <property type="entry name" value="ZF_RING_2"/>
    <property type="match status" value="1"/>
</dbReference>
<evidence type="ECO:0000256" key="6">
    <source>
        <dbReference type="ARBA" id="ARBA00022833"/>
    </source>
</evidence>
<dbReference type="GO" id="GO:0008270">
    <property type="term" value="F:zinc ion binding"/>
    <property type="evidence" value="ECO:0007669"/>
    <property type="project" value="UniProtKB-KW"/>
</dbReference>
<organism evidence="10 11">
    <name type="scientific">Oreochromis aureus</name>
    <name type="common">Israeli tilapia</name>
    <name type="synonym">Chromis aureus</name>
    <dbReference type="NCBI Taxonomy" id="47969"/>
    <lineage>
        <taxon>Eukaryota</taxon>
        <taxon>Metazoa</taxon>
        <taxon>Chordata</taxon>
        <taxon>Craniata</taxon>
        <taxon>Vertebrata</taxon>
        <taxon>Euteleostomi</taxon>
        <taxon>Actinopterygii</taxon>
        <taxon>Neopterygii</taxon>
        <taxon>Teleostei</taxon>
        <taxon>Neoteleostei</taxon>
        <taxon>Acanthomorphata</taxon>
        <taxon>Ovalentaria</taxon>
        <taxon>Cichlomorphae</taxon>
        <taxon>Cichliformes</taxon>
        <taxon>Cichlidae</taxon>
        <taxon>African cichlids</taxon>
        <taxon>Pseudocrenilabrinae</taxon>
        <taxon>Oreochromini</taxon>
        <taxon>Oreochromis</taxon>
    </lineage>
</organism>
<dbReference type="InterPro" id="IPR001841">
    <property type="entry name" value="Znf_RING"/>
</dbReference>
<evidence type="ECO:0000256" key="5">
    <source>
        <dbReference type="ARBA" id="ARBA00022771"/>
    </source>
</evidence>